<dbReference type="Proteomes" id="UP000481861">
    <property type="component" value="Unassembled WGS sequence"/>
</dbReference>
<comment type="caution">
    <text evidence="2">The sequence shown here is derived from an EMBL/GenBank/DDBJ whole genome shotgun (WGS) entry which is preliminary data.</text>
</comment>
<name>A0A7C8IC56_9PLEO</name>
<sequence length="87" mass="9911">MANFVPSRLRPRKTSFSVPQDSRDLFVKRPPHTQPHRLLPHGIPYIPTSRSCIAPAILPPQLGSLRYRLADVPVRWRACERVSAWGS</sequence>
<evidence type="ECO:0000313" key="2">
    <source>
        <dbReference type="EMBL" id="KAF2869487.1"/>
    </source>
</evidence>
<accession>A0A7C8IC56</accession>
<organism evidence="2 3">
    <name type="scientific">Massariosphaeria phaeospora</name>
    <dbReference type="NCBI Taxonomy" id="100035"/>
    <lineage>
        <taxon>Eukaryota</taxon>
        <taxon>Fungi</taxon>
        <taxon>Dikarya</taxon>
        <taxon>Ascomycota</taxon>
        <taxon>Pezizomycotina</taxon>
        <taxon>Dothideomycetes</taxon>
        <taxon>Pleosporomycetidae</taxon>
        <taxon>Pleosporales</taxon>
        <taxon>Pleosporales incertae sedis</taxon>
        <taxon>Massariosphaeria</taxon>
    </lineage>
</organism>
<protein>
    <submittedName>
        <fullName evidence="2">Uncharacterized protein</fullName>
    </submittedName>
</protein>
<evidence type="ECO:0000256" key="1">
    <source>
        <dbReference type="SAM" id="MobiDB-lite"/>
    </source>
</evidence>
<proteinExistence type="predicted"/>
<dbReference type="AlphaFoldDB" id="A0A7C8IC56"/>
<evidence type="ECO:0000313" key="3">
    <source>
        <dbReference type="Proteomes" id="UP000481861"/>
    </source>
</evidence>
<reference evidence="2 3" key="1">
    <citation type="submission" date="2020-01" db="EMBL/GenBank/DDBJ databases">
        <authorList>
            <consortium name="DOE Joint Genome Institute"/>
            <person name="Haridas S."/>
            <person name="Albert R."/>
            <person name="Binder M."/>
            <person name="Bloem J."/>
            <person name="Labutti K."/>
            <person name="Salamov A."/>
            <person name="Andreopoulos B."/>
            <person name="Baker S.E."/>
            <person name="Barry K."/>
            <person name="Bills G."/>
            <person name="Bluhm B.H."/>
            <person name="Cannon C."/>
            <person name="Castanera R."/>
            <person name="Culley D.E."/>
            <person name="Daum C."/>
            <person name="Ezra D."/>
            <person name="Gonzalez J.B."/>
            <person name="Henrissat B."/>
            <person name="Kuo A."/>
            <person name="Liang C."/>
            <person name="Lipzen A."/>
            <person name="Lutzoni F."/>
            <person name="Magnuson J."/>
            <person name="Mondo S."/>
            <person name="Nolan M."/>
            <person name="Ohm R."/>
            <person name="Pangilinan J."/>
            <person name="Park H.-J.H."/>
            <person name="Ramirez L."/>
            <person name="Alfaro M."/>
            <person name="Sun H."/>
            <person name="Tritt A."/>
            <person name="Yoshinaga Y."/>
            <person name="Zwiers L.-H.L."/>
            <person name="Turgeon B.G."/>
            <person name="Goodwin S.B."/>
            <person name="Spatafora J.W."/>
            <person name="Crous P.W."/>
            <person name="Grigoriev I.V."/>
        </authorList>
    </citation>
    <scope>NUCLEOTIDE SEQUENCE [LARGE SCALE GENOMIC DNA]</scope>
    <source>
        <strain evidence="2 3">CBS 611.86</strain>
    </source>
</reference>
<keyword evidence="3" id="KW-1185">Reference proteome</keyword>
<gene>
    <name evidence="2" type="ORF">BDV95DRAFT_577463</name>
</gene>
<feature type="region of interest" description="Disordered" evidence="1">
    <location>
        <begin position="1"/>
        <end position="31"/>
    </location>
</feature>
<dbReference type="EMBL" id="JAADJZ010000016">
    <property type="protein sequence ID" value="KAF2869487.1"/>
    <property type="molecule type" value="Genomic_DNA"/>
</dbReference>